<dbReference type="AlphaFoldDB" id="A0A0K1XAY0"/>
<dbReference type="EMBL" id="CP012365">
    <property type="protein sequence ID" value="AKX58540.1"/>
    <property type="molecule type" value="Genomic_DNA"/>
</dbReference>
<name>A0A0K1XAY0_9GAMM</name>
<dbReference type="InterPro" id="IPR021246">
    <property type="entry name" value="DUF2797"/>
</dbReference>
<gene>
    <name evidence="1" type="ORF">AKN88_00215</name>
</gene>
<dbReference type="KEGG" id="pbb:AKN87_02120"/>
<evidence type="ECO:0000313" key="1">
    <source>
        <dbReference type="EMBL" id="AKX58540.1"/>
    </source>
</evidence>
<evidence type="ECO:0000313" key="2">
    <source>
        <dbReference type="Proteomes" id="UP000063953"/>
    </source>
</evidence>
<accession>A0A0K1XAY0</accession>
<dbReference type="PATRIC" id="fig|1697052.3.peg.404"/>
<reference evidence="1 2" key="1">
    <citation type="journal article" date="2015" name="Genome Announc.">
        <title>Genome Sequences of Oblitimonas alkaliphila gen. nov. sp. nov. (Proposed), a Novel Bacterium of the Pseudomonadaceae Family.</title>
        <authorList>
            <person name="Lauer A.C."/>
            <person name="Nicholson A.C."/>
            <person name="Humrighouse B.W."/>
            <person name="Emery B."/>
            <person name="Drobish A."/>
            <person name="Juieng P."/>
            <person name="Loparev V."/>
            <person name="McQuiston J.R."/>
        </authorList>
    </citation>
    <scope>NUCLEOTIDE SEQUENCE [LARGE SCALE GENOMIC DNA]</scope>
    <source>
        <strain evidence="1 2">E5571</strain>
    </source>
</reference>
<proteinExistence type="predicted"/>
<dbReference type="OrthoDB" id="9775734at2"/>
<dbReference type="Pfam" id="PF10977">
    <property type="entry name" value="DUF2797"/>
    <property type="match status" value="1"/>
</dbReference>
<dbReference type="Proteomes" id="UP000063953">
    <property type="component" value="Chromosome"/>
</dbReference>
<evidence type="ECO:0008006" key="3">
    <source>
        <dbReference type="Google" id="ProtNLM"/>
    </source>
</evidence>
<keyword evidence="2" id="KW-1185">Reference proteome</keyword>
<dbReference type="STRING" id="1697053.AKN87_02120"/>
<protein>
    <recommendedName>
        <fullName evidence="3">DUF2797 domain-containing protein</fullName>
    </recommendedName>
</protein>
<dbReference type="RefSeq" id="WP_053099437.1">
    <property type="nucleotide sequence ID" value="NZ_CP012358.1"/>
</dbReference>
<dbReference type="GeneID" id="93983063"/>
<sequence>MQELSRGTLHKMHIALGDPVAEYQLNLGNQTIAMNELIGKQLKLTHLGEIHCIHCQRKTKKSFAQGYCWPCFKALPQCDTCIMSPEKCHFDQGTCRDETWASQFCMTEHIVYLANSTGVKVGITRANQVPTRWLDQGAAQALPIFRVATRQQSGLVEDILRSQVTDRTNWRALLRAEAEPLDLPQIRDQITQTCQPALTELQQRFGLQAIQPINSATVLEISYPVEQYLSKISSFNLDKQPAAEGTLLGLKGQYLIFDTGVINLRKYTAYQTALSVQASVSV</sequence>
<organism evidence="1 2">
    <name type="scientific">Thiopseudomonas alkaliphila</name>
    <dbReference type="NCBI Taxonomy" id="1697053"/>
    <lineage>
        <taxon>Bacteria</taxon>
        <taxon>Pseudomonadati</taxon>
        <taxon>Pseudomonadota</taxon>
        <taxon>Gammaproteobacteria</taxon>
        <taxon>Pseudomonadales</taxon>
        <taxon>Pseudomonadaceae</taxon>
        <taxon>Thiopseudomonas</taxon>
    </lineage>
</organism>